<keyword evidence="3" id="KW-1185">Reference proteome</keyword>
<comment type="caution">
    <text evidence="2">The sequence shown here is derived from an EMBL/GenBank/DDBJ whole genome shotgun (WGS) entry which is preliminary data.</text>
</comment>
<feature type="region of interest" description="Disordered" evidence="1">
    <location>
        <begin position="63"/>
        <end position="89"/>
    </location>
</feature>
<feature type="compositionally biased region" description="Polar residues" evidence="1">
    <location>
        <begin position="1"/>
        <end position="12"/>
    </location>
</feature>
<feature type="region of interest" description="Disordered" evidence="1">
    <location>
        <begin position="1"/>
        <end position="28"/>
    </location>
</feature>
<dbReference type="Proteomes" id="UP001470230">
    <property type="component" value="Unassembled WGS sequence"/>
</dbReference>
<reference evidence="2 3" key="1">
    <citation type="submission" date="2024-04" db="EMBL/GenBank/DDBJ databases">
        <title>Tritrichomonas musculus Genome.</title>
        <authorList>
            <person name="Alves-Ferreira E."/>
            <person name="Grigg M."/>
            <person name="Lorenzi H."/>
            <person name="Galac M."/>
        </authorList>
    </citation>
    <scope>NUCLEOTIDE SEQUENCE [LARGE SCALE GENOMIC DNA]</scope>
    <source>
        <strain evidence="2 3">EAF2021</strain>
    </source>
</reference>
<gene>
    <name evidence="2" type="ORF">M9Y10_001259</name>
</gene>
<evidence type="ECO:0000313" key="2">
    <source>
        <dbReference type="EMBL" id="KAK8898964.1"/>
    </source>
</evidence>
<organism evidence="2 3">
    <name type="scientific">Tritrichomonas musculus</name>
    <dbReference type="NCBI Taxonomy" id="1915356"/>
    <lineage>
        <taxon>Eukaryota</taxon>
        <taxon>Metamonada</taxon>
        <taxon>Parabasalia</taxon>
        <taxon>Tritrichomonadida</taxon>
        <taxon>Tritrichomonadidae</taxon>
        <taxon>Tritrichomonas</taxon>
    </lineage>
</organism>
<feature type="compositionally biased region" description="Polar residues" evidence="1">
    <location>
        <begin position="67"/>
        <end position="89"/>
    </location>
</feature>
<dbReference type="EMBL" id="JAPFFF010000001">
    <property type="protein sequence ID" value="KAK8898964.1"/>
    <property type="molecule type" value="Genomic_DNA"/>
</dbReference>
<sequence>MNDESSTNSQPANIDAAADTTAVETDLNSTENSLKKNIIPSQVFVHAPVPELDLLRVGTTPEIYSSRRGSQRSTNRTFDDSQSLSGSTTTRRIFRKDPFGVSLVKLPETVSSARKPNPRFSTKTQREIILDETIPGDIPRTSVTTSHSARLAKKSKKQQSKLVSEFRQTADFTEAMEEKLQAYDNAKRLKTLVHNQDYEDHFLIPLNKRIKEKMAPENYNTYLQRKAEMIRNIDRDPVPINATPRKLCPVPHMNISTQGLKDPSLKYSEHQAAEKKLSRFIMAANGEKVRELKIPPPDTLNYKKLNLQTQTRFFFGNDPQANKKGRKTFKCWDASDVGNELDYFHQ</sequence>
<accession>A0ABR2L6I6</accession>
<evidence type="ECO:0000313" key="3">
    <source>
        <dbReference type="Proteomes" id="UP001470230"/>
    </source>
</evidence>
<protein>
    <submittedName>
        <fullName evidence="2">Uncharacterized protein</fullName>
    </submittedName>
</protein>
<proteinExistence type="predicted"/>
<evidence type="ECO:0000256" key="1">
    <source>
        <dbReference type="SAM" id="MobiDB-lite"/>
    </source>
</evidence>
<name>A0ABR2L6I6_9EUKA</name>